<proteinExistence type="predicted"/>
<sequence>MQKNRGSTLLLPSILPPSLSPCLCLKNPSF</sequence>
<name>A0A0A9CB45_ARUDO</name>
<reference evidence="1" key="1">
    <citation type="submission" date="2014-09" db="EMBL/GenBank/DDBJ databases">
        <authorList>
            <person name="Magalhaes I.L.F."/>
            <person name="Oliveira U."/>
            <person name="Santos F.R."/>
            <person name="Vidigal T.H.D.A."/>
            <person name="Brescovit A.D."/>
            <person name="Santos A.J."/>
        </authorList>
    </citation>
    <scope>NUCLEOTIDE SEQUENCE</scope>
    <source>
        <tissue evidence="1">Shoot tissue taken approximately 20 cm above the soil surface</tissue>
    </source>
</reference>
<reference evidence="1" key="2">
    <citation type="journal article" date="2015" name="Data Brief">
        <title>Shoot transcriptome of the giant reed, Arundo donax.</title>
        <authorList>
            <person name="Barrero R.A."/>
            <person name="Guerrero F.D."/>
            <person name="Moolhuijzen P."/>
            <person name="Goolsby J.A."/>
            <person name="Tidwell J."/>
            <person name="Bellgard S.E."/>
            <person name="Bellgard M.I."/>
        </authorList>
    </citation>
    <scope>NUCLEOTIDE SEQUENCE</scope>
    <source>
        <tissue evidence="1">Shoot tissue taken approximately 20 cm above the soil surface</tissue>
    </source>
</reference>
<protein>
    <submittedName>
        <fullName evidence="1">Uncharacterized protein</fullName>
    </submittedName>
</protein>
<accession>A0A0A9CB45</accession>
<dbReference type="EMBL" id="GBRH01226242">
    <property type="protein sequence ID" value="JAD71653.1"/>
    <property type="molecule type" value="Transcribed_RNA"/>
</dbReference>
<evidence type="ECO:0000313" key="1">
    <source>
        <dbReference type="EMBL" id="JAD71653.1"/>
    </source>
</evidence>
<organism evidence="1">
    <name type="scientific">Arundo donax</name>
    <name type="common">Giant reed</name>
    <name type="synonym">Donax arundinaceus</name>
    <dbReference type="NCBI Taxonomy" id="35708"/>
    <lineage>
        <taxon>Eukaryota</taxon>
        <taxon>Viridiplantae</taxon>
        <taxon>Streptophyta</taxon>
        <taxon>Embryophyta</taxon>
        <taxon>Tracheophyta</taxon>
        <taxon>Spermatophyta</taxon>
        <taxon>Magnoliopsida</taxon>
        <taxon>Liliopsida</taxon>
        <taxon>Poales</taxon>
        <taxon>Poaceae</taxon>
        <taxon>PACMAD clade</taxon>
        <taxon>Arundinoideae</taxon>
        <taxon>Arundineae</taxon>
        <taxon>Arundo</taxon>
    </lineage>
</organism>
<dbReference type="AlphaFoldDB" id="A0A0A9CB45"/>